<feature type="domain" description="Hemerythrin-like" evidence="2">
    <location>
        <begin position="35"/>
        <end position="152"/>
    </location>
</feature>
<keyword evidence="4" id="KW-1185">Reference proteome</keyword>
<dbReference type="AlphaFoldDB" id="A0A8H3WZN1"/>
<dbReference type="Pfam" id="PF01814">
    <property type="entry name" value="Hemerythrin"/>
    <property type="match status" value="1"/>
</dbReference>
<evidence type="ECO:0000256" key="1">
    <source>
        <dbReference type="SAM" id="MobiDB-lite"/>
    </source>
</evidence>
<accession>A0A8H3WZN1</accession>
<organism evidence="3 4">
    <name type="scientific">Gigaspora margarita</name>
    <dbReference type="NCBI Taxonomy" id="4874"/>
    <lineage>
        <taxon>Eukaryota</taxon>
        <taxon>Fungi</taxon>
        <taxon>Fungi incertae sedis</taxon>
        <taxon>Mucoromycota</taxon>
        <taxon>Glomeromycotina</taxon>
        <taxon>Glomeromycetes</taxon>
        <taxon>Diversisporales</taxon>
        <taxon>Gigasporaceae</taxon>
        <taxon>Gigaspora</taxon>
    </lineage>
</organism>
<dbReference type="PANTHER" id="PTHR35585">
    <property type="entry name" value="HHE DOMAIN PROTEIN (AFU_ORTHOLOGUE AFUA_4G00730)"/>
    <property type="match status" value="1"/>
</dbReference>
<name>A0A8H3WZN1_GIGMA</name>
<reference evidence="3 4" key="1">
    <citation type="journal article" date="2019" name="Environ. Microbiol.">
        <title>At the nexus of three kingdoms: the genome of the mycorrhizal fungus Gigaspora margarita provides insights into plant, endobacterial and fungal interactions.</title>
        <authorList>
            <person name="Venice F."/>
            <person name="Ghignone S."/>
            <person name="Salvioli di Fossalunga A."/>
            <person name="Amselem J."/>
            <person name="Novero M."/>
            <person name="Xianan X."/>
            <person name="Sedzielewska Toro K."/>
            <person name="Morin E."/>
            <person name="Lipzen A."/>
            <person name="Grigoriev I.V."/>
            <person name="Henrissat B."/>
            <person name="Martin F.M."/>
            <person name="Bonfante P."/>
        </authorList>
    </citation>
    <scope>NUCLEOTIDE SEQUENCE [LARGE SCALE GENOMIC DNA]</scope>
    <source>
        <strain evidence="3 4">BEG34</strain>
    </source>
</reference>
<comment type="caution">
    <text evidence="3">The sequence shown here is derived from an EMBL/GenBank/DDBJ whole genome shotgun (WGS) entry which is preliminary data.</text>
</comment>
<sequence>MNFLGKRLISTHFLNHSHQLKFFKPYTTITMTKDLISEVLEDHNVVKDLICRYRKETEPKEQQKIANTIVRELAVHSATEEICAYPLIEKHLSDGKKIADKNREEHLQLKKDLYELDSMKVPDEGYGTLLKRVIEEFEHHIQEEEKETYPKLKACLADDLLMKEGEKYEKTRNTVPTRPHPSAPDKPPLETAVGMAQAPIDKTLDQVRDFVETNRGKI</sequence>
<evidence type="ECO:0000259" key="2">
    <source>
        <dbReference type="Pfam" id="PF01814"/>
    </source>
</evidence>
<feature type="region of interest" description="Disordered" evidence="1">
    <location>
        <begin position="169"/>
        <end position="190"/>
    </location>
</feature>
<dbReference type="Gene3D" id="1.20.120.520">
    <property type="entry name" value="nmb1532 protein domain like"/>
    <property type="match status" value="1"/>
</dbReference>
<dbReference type="InterPro" id="IPR012312">
    <property type="entry name" value="Hemerythrin-like"/>
</dbReference>
<dbReference type="EMBL" id="WTPW01002572">
    <property type="protein sequence ID" value="KAF0377011.1"/>
    <property type="molecule type" value="Genomic_DNA"/>
</dbReference>
<dbReference type="OrthoDB" id="9983919at2759"/>
<evidence type="ECO:0000313" key="3">
    <source>
        <dbReference type="EMBL" id="KAF0377011.1"/>
    </source>
</evidence>
<gene>
    <name evidence="3" type="ORF">F8M41_012669</name>
</gene>
<proteinExistence type="predicted"/>
<dbReference type="PANTHER" id="PTHR35585:SF1">
    <property type="entry name" value="HHE DOMAIN PROTEIN (AFU_ORTHOLOGUE AFUA_4G00730)"/>
    <property type="match status" value="1"/>
</dbReference>
<dbReference type="Proteomes" id="UP000439903">
    <property type="component" value="Unassembled WGS sequence"/>
</dbReference>
<evidence type="ECO:0000313" key="4">
    <source>
        <dbReference type="Proteomes" id="UP000439903"/>
    </source>
</evidence>
<protein>
    <submittedName>
        <fullName evidence="3">Hhe domain cation binding protein</fullName>
    </submittedName>
</protein>